<reference evidence="4 5" key="1">
    <citation type="submission" date="2024-09" db="EMBL/GenBank/DDBJ databases">
        <title>Chromosome-scale assembly of Riccia fluitans.</title>
        <authorList>
            <person name="Paukszto L."/>
            <person name="Sawicki J."/>
            <person name="Karawczyk K."/>
            <person name="Piernik-Szablinska J."/>
            <person name="Szczecinska M."/>
            <person name="Mazdziarz M."/>
        </authorList>
    </citation>
    <scope>NUCLEOTIDE SEQUENCE [LARGE SCALE GENOMIC DNA]</scope>
    <source>
        <strain evidence="4">Rf_01</strain>
        <tissue evidence="4">Aerial parts of the thallus</tissue>
    </source>
</reference>
<evidence type="ECO:0000256" key="2">
    <source>
        <dbReference type="SAM" id="MobiDB-lite"/>
    </source>
</evidence>
<comment type="caution">
    <text evidence="4">The sequence shown here is derived from an EMBL/GenBank/DDBJ whole genome shotgun (WGS) entry which is preliminary data.</text>
</comment>
<name>A0ABD1YE77_9MARC</name>
<dbReference type="GO" id="GO:0008270">
    <property type="term" value="F:zinc ion binding"/>
    <property type="evidence" value="ECO:0007669"/>
    <property type="project" value="UniProtKB-KW"/>
</dbReference>
<dbReference type="PROSITE" id="PS50158">
    <property type="entry name" value="ZF_CCHC"/>
    <property type="match status" value="1"/>
</dbReference>
<keyword evidence="1" id="KW-0863">Zinc-finger</keyword>
<evidence type="ECO:0000259" key="3">
    <source>
        <dbReference type="PROSITE" id="PS50158"/>
    </source>
</evidence>
<evidence type="ECO:0000313" key="4">
    <source>
        <dbReference type="EMBL" id="KAL2623794.1"/>
    </source>
</evidence>
<proteinExistence type="predicted"/>
<dbReference type="InterPro" id="IPR036875">
    <property type="entry name" value="Znf_CCHC_sf"/>
</dbReference>
<gene>
    <name evidence="4" type="ORF">R1flu_008039</name>
</gene>
<dbReference type="Pfam" id="PF00098">
    <property type="entry name" value="zf-CCHC"/>
    <property type="match status" value="1"/>
</dbReference>
<keyword evidence="5" id="KW-1185">Reference proteome</keyword>
<dbReference type="Gene3D" id="4.10.60.10">
    <property type="entry name" value="Zinc finger, CCHC-type"/>
    <property type="match status" value="1"/>
</dbReference>
<protein>
    <recommendedName>
        <fullName evidence="3">CCHC-type domain-containing protein</fullName>
    </recommendedName>
</protein>
<feature type="region of interest" description="Disordered" evidence="2">
    <location>
        <begin position="68"/>
        <end position="90"/>
    </location>
</feature>
<dbReference type="AlphaFoldDB" id="A0ABD1YE77"/>
<sequence length="143" mass="15760">MTLRHDLWCSICRNQGHTKEECLFPPKSNHAVANTHWISKIATSSSDDYYAEGADGQVYHVSMAGAASDGPKFAPPRYTPPEYVGGRPRSPITTRVTGPVPIDQVKCYRCHQKGHYANNCPNAQLPIGYDLLPPTRTYGASMP</sequence>
<keyword evidence="1" id="KW-0479">Metal-binding</keyword>
<evidence type="ECO:0000256" key="1">
    <source>
        <dbReference type="PROSITE-ProRule" id="PRU00047"/>
    </source>
</evidence>
<evidence type="ECO:0000313" key="5">
    <source>
        <dbReference type="Proteomes" id="UP001605036"/>
    </source>
</evidence>
<keyword evidence="1" id="KW-0862">Zinc</keyword>
<dbReference type="InterPro" id="IPR001878">
    <property type="entry name" value="Znf_CCHC"/>
</dbReference>
<accession>A0ABD1YE77</accession>
<dbReference type="Proteomes" id="UP001605036">
    <property type="component" value="Unassembled WGS sequence"/>
</dbReference>
<dbReference type="EMBL" id="JBHFFA010000005">
    <property type="protein sequence ID" value="KAL2623794.1"/>
    <property type="molecule type" value="Genomic_DNA"/>
</dbReference>
<dbReference type="SUPFAM" id="SSF57756">
    <property type="entry name" value="Retrovirus zinc finger-like domains"/>
    <property type="match status" value="1"/>
</dbReference>
<organism evidence="4 5">
    <name type="scientific">Riccia fluitans</name>
    <dbReference type="NCBI Taxonomy" id="41844"/>
    <lineage>
        <taxon>Eukaryota</taxon>
        <taxon>Viridiplantae</taxon>
        <taxon>Streptophyta</taxon>
        <taxon>Embryophyta</taxon>
        <taxon>Marchantiophyta</taxon>
        <taxon>Marchantiopsida</taxon>
        <taxon>Marchantiidae</taxon>
        <taxon>Marchantiales</taxon>
        <taxon>Ricciaceae</taxon>
        <taxon>Riccia</taxon>
    </lineage>
</organism>
<dbReference type="SMART" id="SM00343">
    <property type="entry name" value="ZnF_C2HC"/>
    <property type="match status" value="2"/>
</dbReference>
<feature type="domain" description="CCHC-type" evidence="3">
    <location>
        <begin position="106"/>
        <end position="122"/>
    </location>
</feature>